<evidence type="ECO:0000313" key="1">
    <source>
        <dbReference type="EMBL" id="AXN58510.1"/>
    </source>
</evidence>
<keyword evidence="2" id="KW-1185">Reference proteome</keyword>
<organism evidence="1">
    <name type="scientific">Synechococcus virus S-PRM1</name>
    <dbReference type="NCBI Taxonomy" id="2100130"/>
    <lineage>
        <taxon>Viruses</taxon>
        <taxon>Duplodnaviria</taxon>
        <taxon>Heunggongvirae</taxon>
        <taxon>Uroviricota</taxon>
        <taxon>Caudoviricetes</taxon>
        <taxon>Pantevenvirales</taxon>
        <taxon>Kyanoviridae</taxon>
        <taxon>Makelovirus</taxon>
        <taxon>Makelovirus prm1</taxon>
    </lineage>
</organism>
<dbReference type="GeneID" id="65115414"/>
<dbReference type="RefSeq" id="YP_010097747.1">
    <property type="nucleotide sequence ID" value="NC_055761.1"/>
</dbReference>
<evidence type="ECO:0000313" key="2">
    <source>
        <dbReference type="Proteomes" id="UP000259950"/>
    </source>
</evidence>
<accession>A0A346FKK5</accession>
<proteinExistence type="predicted"/>
<protein>
    <submittedName>
        <fullName evidence="1">Uncharacterized protein</fullName>
    </submittedName>
</protein>
<dbReference type="Proteomes" id="UP000259950">
    <property type="component" value="Segment"/>
</dbReference>
<name>A0A346FKK5_9CAUD</name>
<reference evidence="1" key="1">
    <citation type="submission" date="2018-07" db="EMBL/GenBank/DDBJ databases">
        <title>Complete genome sequence of the cyanophage S-PRM1 isolated from Singapore coastal waters.</title>
        <authorList>
            <person name="Chenard C."/>
            <person name="Kolundzija S."/>
            <person name="Lauro F.M."/>
        </authorList>
    </citation>
    <scope>NUCLEOTIDE SEQUENCE [LARGE SCALE GENOMIC DNA]</scope>
</reference>
<sequence>MSNSAPALDIVKESRFNTLRNVVKDNIDIATVKYPVGLGNCAMSLKDFYERYSQQTDNKVSYLVNLPISVIQLMQGSIRLVRPEFCVDNFKRFKYSIDFCESENPVVFFDEKENFFFAVKKQHTLTQLAAIADVKGEDIGVVCRVVAFASSVSTSDRIIQGSQLFYREVQGINSTKDWEALPHQVQLGEESAVLTKKFYDSIKGLTYQPIDHPFPLISEANYSCTKVRDMGKLIKYAVNDDKLDMLELIVQTVCNSVNWDAEPASKEVSVYLIRALYNVDKVLQPMLDDAVGGMGYNFDIVEHIETFFSRNNRISRYLGTTGSEKSAWQHLVKAADHVNNSLIESGQIENPYFRLRNKTFVNRIVRFANPLKSSNVSENDVASYIKIFCPDS</sequence>
<dbReference type="KEGG" id="vg:65115414"/>
<dbReference type="EMBL" id="MH629685">
    <property type="protein sequence ID" value="AXN58510.1"/>
    <property type="molecule type" value="Genomic_DNA"/>
</dbReference>